<evidence type="ECO:0000313" key="1">
    <source>
        <dbReference type="EMBL" id="NIE50083.1"/>
    </source>
</evidence>
<dbReference type="AlphaFoldDB" id="A0A6G5AIG0"/>
<dbReference type="EMBL" id="GIKN01007810">
    <property type="protein sequence ID" value="NIE50083.1"/>
    <property type="molecule type" value="Transcribed_RNA"/>
</dbReference>
<reference evidence="1" key="1">
    <citation type="submission" date="2020-03" db="EMBL/GenBank/DDBJ databases">
        <title>A transcriptome and proteome of the tick Rhipicephalus microplus shaped by the genetic composition of its hosts and developmental stage.</title>
        <authorList>
            <person name="Garcia G.R."/>
            <person name="Ribeiro J.M.C."/>
            <person name="Maruyama S.R."/>
            <person name="Gardinasse L.G."/>
            <person name="Nelson K."/>
            <person name="Ferreira B.R."/>
            <person name="Andrade T.G."/>
            <person name="Santos I.K.F.M."/>
        </authorList>
    </citation>
    <scope>NUCLEOTIDE SEQUENCE</scope>
    <source>
        <strain evidence="1">NSGR</strain>
        <tissue evidence="1">Salivary glands</tissue>
    </source>
</reference>
<proteinExistence type="predicted"/>
<name>A0A6G5AIG0_RHIMP</name>
<accession>A0A6G5AIG0</accession>
<sequence length="113" mass="13234">MHICPHKFFNRCKSNLPSVLHIVVNALCLRTHHNILAIIVKLCHLYQYCSRLYAIYNCVWVNPYLVRLQYIKLQTRKTSFSSRNYCAVIYCDCSSFSTECCFYGKLCAYTSVT</sequence>
<protein>
    <submittedName>
        <fullName evidence="1">Uncharacterized protein</fullName>
    </submittedName>
</protein>
<organism evidence="1">
    <name type="scientific">Rhipicephalus microplus</name>
    <name type="common">Cattle tick</name>
    <name type="synonym">Boophilus microplus</name>
    <dbReference type="NCBI Taxonomy" id="6941"/>
    <lineage>
        <taxon>Eukaryota</taxon>
        <taxon>Metazoa</taxon>
        <taxon>Ecdysozoa</taxon>
        <taxon>Arthropoda</taxon>
        <taxon>Chelicerata</taxon>
        <taxon>Arachnida</taxon>
        <taxon>Acari</taxon>
        <taxon>Parasitiformes</taxon>
        <taxon>Ixodida</taxon>
        <taxon>Ixodoidea</taxon>
        <taxon>Ixodidae</taxon>
        <taxon>Rhipicephalinae</taxon>
        <taxon>Rhipicephalus</taxon>
        <taxon>Boophilus</taxon>
    </lineage>
</organism>